<name>F4BZF4_METSG</name>
<dbReference type="EMBL" id="CP002565">
    <property type="protein sequence ID" value="AEB69024.1"/>
    <property type="molecule type" value="Genomic_DNA"/>
</dbReference>
<organism evidence="2 3">
    <name type="scientific">Methanothrix soehngenii (strain ATCC 5969 / DSM 3671 / JCM 10134 / NBRC 103675 / OCM 69 / GP-6)</name>
    <name type="common">Methanosaeta concilii</name>
    <dbReference type="NCBI Taxonomy" id="990316"/>
    <lineage>
        <taxon>Archaea</taxon>
        <taxon>Methanobacteriati</taxon>
        <taxon>Methanobacteriota</taxon>
        <taxon>Stenosarchaea group</taxon>
        <taxon>Methanomicrobia</taxon>
        <taxon>Methanotrichales</taxon>
        <taxon>Methanotrichaceae</taxon>
        <taxon>Methanothrix</taxon>
    </lineage>
</organism>
<dbReference type="InterPro" id="IPR035069">
    <property type="entry name" value="TTHA1013/TTHA0281-like"/>
</dbReference>
<dbReference type="SUPFAM" id="SSF143100">
    <property type="entry name" value="TTHA1013/TTHA0281-like"/>
    <property type="match status" value="1"/>
</dbReference>
<keyword evidence="3" id="KW-1185">Reference proteome</keyword>
<dbReference type="InterPro" id="IPR051404">
    <property type="entry name" value="TA_system_antitoxin"/>
</dbReference>
<dbReference type="InterPro" id="IPR031807">
    <property type="entry name" value="HicB-like"/>
</dbReference>
<sequence length="84" mass="9277">MNNCINQMRTLRYKITIRPETDGTYTVIVPSLPGCLTFGDTIEEALEMAKEAIEAYIESLAARGIDIPVEEDQIEATITVEANA</sequence>
<dbReference type="AlphaFoldDB" id="F4BZF4"/>
<protein>
    <submittedName>
        <fullName evidence="2">Uncharacterized protein family (UPF0150)</fullName>
    </submittedName>
</protein>
<dbReference type="PANTHER" id="PTHR34504">
    <property type="entry name" value="ANTITOXIN HICB"/>
    <property type="match status" value="1"/>
</dbReference>
<dbReference type="Proteomes" id="UP000007807">
    <property type="component" value="Chromosome"/>
</dbReference>
<dbReference type="KEGG" id="mcj:MCON_2609"/>
<feature type="domain" description="HicB-like antitoxin of toxin-antitoxin system" evidence="1">
    <location>
        <begin position="13"/>
        <end position="78"/>
    </location>
</feature>
<dbReference type="InParanoid" id="F4BZF4"/>
<evidence type="ECO:0000313" key="2">
    <source>
        <dbReference type="EMBL" id="AEB69024.1"/>
    </source>
</evidence>
<dbReference type="STRING" id="990316.MCON_2609"/>
<proteinExistence type="predicted"/>
<accession>F4BZF4</accession>
<reference evidence="2 3" key="1">
    <citation type="journal article" date="2011" name="J. Bacteriol.">
        <title>Complete genome sequence of Methanosaeta concilii, a specialist in aceticlastic methanogenesis.</title>
        <authorList>
            <person name="Barber R.D."/>
            <person name="Zhang L."/>
            <person name="Harnack M."/>
            <person name="Olson M.V."/>
            <person name="Kaul R."/>
            <person name="Ingram-Smith C."/>
            <person name="Smith K.S."/>
        </authorList>
    </citation>
    <scope>NUCLEOTIDE SEQUENCE [LARGE SCALE GENOMIC DNA]</scope>
    <source>
        <strain evidence="3">ATCC 5969 / DSM 3671 / JCM 10134 / NBRC 103675 / OCM 69 / GP-6</strain>
    </source>
</reference>
<evidence type="ECO:0000313" key="3">
    <source>
        <dbReference type="Proteomes" id="UP000007807"/>
    </source>
</evidence>
<evidence type="ECO:0000259" key="1">
    <source>
        <dbReference type="Pfam" id="PF15919"/>
    </source>
</evidence>
<dbReference type="HOGENOM" id="CLU_114047_2_2_2"/>
<dbReference type="Gene3D" id="3.30.160.250">
    <property type="match status" value="1"/>
</dbReference>
<dbReference type="PANTHER" id="PTHR34504:SF2">
    <property type="entry name" value="UPF0150 PROTEIN SSL0259"/>
    <property type="match status" value="1"/>
</dbReference>
<gene>
    <name evidence="2" type="ordered locus">MCON_2609</name>
</gene>
<dbReference type="Pfam" id="PF15919">
    <property type="entry name" value="HicB_lk_antitox"/>
    <property type="match status" value="1"/>
</dbReference>